<proteinExistence type="predicted"/>
<feature type="signal peptide" evidence="1">
    <location>
        <begin position="1"/>
        <end position="18"/>
    </location>
</feature>
<accession>A0A3D9FZ05</accession>
<dbReference type="OrthoDB" id="2972467at2"/>
<feature type="domain" description="DUF6443" evidence="2">
    <location>
        <begin position="29"/>
        <end position="73"/>
    </location>
</feature>
<dbReference type="PANTHER" id="PTHR32305">
    <property type="match status" value="1"/>
</dbReference>
<evidence type="ECO:0000313" key="4">
    <source>
        <dbReference type="Proteomes" id="UP000257004"/>
    </source>
</evidence>
<dbReference type="PANTHER" id="PTHR32305:SF15">
    <property type="entry name" value="PROTEIN RHSA-RELATED"/>
    <property type="match status" value="1"/>
</dbReference>
<keyword evidence="4" id="KW-1185">Reference proteome</keyword>
<dbReference type="InterPro" id="IPR022385">
    <property type="entry name" value="Rhs_assc_core"/>
</dbReference>
<organism evidence="3 4">
    <name type="scientific">Flavobacterium cutihirudinis</name>
    <dbReference type="NCBI Taxonomy" id="1265740"/>
    <lineage>
        <taxon>Bacteria</taxon>
        <taxon>Pseudomonadati</taxon>
        <taxon>Bacteroidota</taxon>
        <taxon>Flavobacteriia</taxon>
        <taxon>Flavobacteriales</taxon>
        <taxon>Flavobacteriaceae</taxon>
        <taxon>Flavobacterium</taxon>
    </lineage>
</organism>
<name>A0A3D9FZ05_9FLAO</name>
<evidence type="ECO:0000313" key="3">
    <source>
        <dbReference type="EMBL" id="RED26129.1"/>
    </source>
</evidence>
<protein>
    <submittedName>
        <fullName evidence="3">RHS repeat-associated protein</fullName>
    </submittedName>
</protein>
<dbReference type="RefSeq" id="WP_115886256.1">
    <property type="nucleotide sequence ID" value="NZ_QRDQ01000007.1"/>
</dbReference>
<dbReference type="Gene3D" id="2.180.10.10">
    <property type="entry name" value="RHS repeat-associated core"/>
    <property type="match status" value="1"/>
</dbReference>
<dbReference type="Pfam" id="PF20041">
    <property type="entry name" value="DUF6443"/>
    <property type="match status" value="2"/>
</dbReference>
<evidence type="ECO:0000259" key="2">
    <source>
        <dbReference type="Pfam" id="PF20041"/>
    </source>
</evidence>
<keyword evidence="1" id="KW-0732">Signal</keyword>
<dbReference type="Proteomes" id="UP000257004">
    <property type="component" value="Unassembled WGS sequence"/>
</dbReference>
<dbReference type="InterPro" id="IPR045619">
    <property type="entry name" value="DUF6443"/>
</dbReference>
<gene>
    <name evidence="3" type="ORF">BD847_0035</name>
</gene>
<feature type="chain" id="PRO_5017614421" evidence="1">
    <location>
        <begin position="19"/>
        <end position="1379"/>
    </location>
</feature>
<dbReference type="EMBL" id="QRDQ01000007">
    <property type="protein sequence ID" value="RED26129.1"/>
    <property type="molecule type" value="Genomic_DNA"/>
</dbReference>
<sequence length="1379" mass="152709">MKKYISILLLFAGLFTRAQQFSNENFIYTEVPQRAIQSGNYNTLSKIDIQRSINYFDGLGRPKQTVVINGGSNKLDNNLLDWKNNWTLGSGSVPFFNVNGGAVENVRIDGVNPFGKTDRLWRCVNDAASDNDGGWNTTDIPIDKTKAYRYAVWVKRTGGQNGITYHGTKNVVKLDGSADNNPYFWYGNLPALDTWYLMVGMIHPSTYTGGDSGISGVYDMAGNKVSLQGQGQGKSTDFKWSSTTESASFRSYLFYSTDVNVSQYFYNPVLQKMDDTDPSTPGLEASISGLIKGFESADVVTHVDYDAFGRQDKEFLPYAASNTSGLIQASPLTALASLYNTPKYENTINYFSEKTFEASPLNRVLKQAAPGNSWKTAASSGHEVKLEYQANGATEVKLFMAVSADNMSTLGLYQPSITQTTNYGLGQLYKTVTKDENWVSGQDRTTEEFKDKEGRVVLKRTYNGTPHDTYYVYDQYGNLSYVLPPLANGAFDDTTLNNLCYRYKYDHRNRLVEKKLPGKEWEYIVYDKLDRPILTQDANQRATNKWLLTKYDAFSRPVYTGEYTNAITRKALQDLANASVAALNELRQGVTTIGDATAYYSNASFPNSGFNLYTVNYYDIYGFDLIAPLPSAVVSYGITPISTAKGLSTGSKVRVLVSGAVKWITNVIYYDVKGRPVYNYNYNDYLGITGTVKSSLDFTGKVLETTNTHLRAGVTTTVVDGFTYDHAGRLLAQKQKINSQTTEIIASNTYDDLGQLVVKSVGGKTSQNRLQNIDYSYNIRGWLKGINDVNSIGTDLFAFKISYDVPVPSTGGIGLFNGNISQTFWRTAGSDTSLRNYNYQYDPLNRLTFATDNAGRYNENPTYDRNGNIKGLTRNGNTVRGTGTFGAIDNLVYIYDTSSNKLIKMEEAVTTSTEGFKSGSTAAVQYTYDSNGNMKTDLNKGITTPIVYNYLNLPTDITLSGGVISYVYDATGVKQRKTVGTIITDYANGYQYENNDLKFFPHPEGYVAHSSGIFSYIYQYKDHLGNIRLSYGDANDDGSVTNLELIEENNYYPFGLKQYGYNEGVALGKGNSTGQKYKYNGKEFQDESVGGNQLNLYDYGARNYDPALGRFMNLDPMAEERNWLSPYNYVQNNPILKIDPDGMLDGDYYTNDGDWLGNDDVDDKKVHVVNDGDYKPIGGGKTKIYKSTELKGVTNEILLAFASVIHAESGGSKDESYAIGNVTMNFIDAGGSTQLPTLDDVVMYDNKFAQGATQDNYTSFMGLGDKNSKFAMGAAINAIGKSQGISGFSDYSGGANSWDGIDLISSKWDNSHRSYSWSEGSKSLLSTYKKENNGGVDVSAFTYKKSGFQISATKIIGNTLYTKLATGRGEKKQSDKRFN</sequence>
<feature type="domain" description="DUF6443" evidence="2">
    <location>
        <begin position="296"/>
        <end position="387"/>
    </location>
</feature>
<dbReference type="NCBIfam" id="TIGR03696">
    <property type="entry name" value="Rhs_assc_core"/>
    <property type="match status" value="1"/>
</dbReference>
<reference evidence="3 4" key="1">
    <citation type="submission" date="2018-07" db="EMBL/GenBank/DDBJ databases">
        <title>Genomic Encyclopedia of Archaeal and Bacterial Type Strains, Phase II (KMG-II): from individual species to whole genera.</title>
        <authorList>
            <person name="Goeker M."/>
        </authorList>
    </citation>
    <scope>NUCLEOTIDE SEQUENCE [LARGE SCALE GENOMIC DNA]</scope>
    <source>
        <strain evidence="3 4">DSM 25795</strain>
    </source>
</reference>
<dbReference type="InterPro" id="IPR050708">
    <property type="entry name" value="T6SS_VgrG/RHS"/>
</dbReference>
<comment type="caution">
    <text evidence="3">The sequence shown here is derived from an EMBL/GenBank/DDBJ whole genome shotgun (WGS) entry which is preliminary data.</text>
</comment>
<evidence type="ECO:0000256" key="1">
    <source>
        <dbReference type="SAM" id="SignalP"/>
    </source>
</evidence>